<keyword evidence="2" id="KW-1185">Reference proteome</keyword>
<dbReference type="AlphaFoldDB" id="A0A4C1YMA8"/>
<proteinExistence type="predicted"/>
<gene>
    <name evidence="1" type="ORF">EVAR_59380_1</name>
</gene>
<protein>
    <submittedName>
        <fullName evidence="1">Uncharacterized protein</fullName>
    </submittedName>
</protein>
<sequence length="76" mass="8415">MLKGLPRNKSLHSEQDVRTDQTRVYFRSELYLLDVNIRRNIARYKRPNRNITGGAKDAAAGASLRFGTGGGAHASV</sequence>
<dbReference type="EMBL" id="BGZK01001260">
    <property type="protein sequence ID" value="GBP75739.1"/>
    <property type="molecule type" value="Genomic_DNA"/>
</dbReference>
<accession>A0A4C1YMA8</accession>
<dbReference type="Proteomes" id="UP000299102">
    <property type="component" value="Unassembled WGS sequence"/>
</dbReference>
<reference evidence="1 2" key="1">
    <citation type="journal article" date="2019" name="Commun. Biol.">
        <title>The bagworm genome reveals a unique fibroin gene that provides high tensile strength.</title>
        <authorList>
            <person name="Kono N."/>
            <person name="Nakamura H."/>
            <person name="Ohtoshi R."/>
            <person name="Tomita M."/>
            <person name="Numata K."/>
            <person name="Arakawa K."/>
        </authorList>
    </citation>
    <scope>NUCLEOTIDE SEQUENCE [LARGE SCALE GENOMIC DNA]</scope>
</reference>
<evidence type="ECO:0000313" key="1">
    <source>
        <dbReference type="EMBL" id="GBP75739.1"/>
    </source>
</evidence>
<name>A0A4C1YMA8_EUMVA</name>
<evidence type="ECO:0000313" key="2">
    <source>
        <dbReference type="Proteomes" id="UP000299102"/>
    </source>
</evidence>
<comment type="caution">
    <text evidence="1">The sequence shown here is derived from an EMBL/GenBank/DDBJ whole genome shotgun (WGS) entry which is preliminary data.</text>
</comment>
<organism evidence="1 2">
    <name type="scientific">Eumeta variegata</name>
    <name type="common">Bagworm moth</name>
    <name type="synonym">Eumeta japonica</name>
    <dbReference type="NCBI Taxonomy" id="151549"/>
    <lineage>
        <taxon>Eukaryota</taxon>
        <taxon>Metazoa</taxon>
        <taxon>Ecdysozoa</taxon>
        <taxon>Arthropoda</taxon>
        <taxon>Hexapoda</taxon>
        <taxon>Insecta</taxon>
        <taxon>Pterygota</taxon>
        <taxon>Neoptera</taxon>
        <taxon>Endopterygota</taxon>
        <taxon>Lepidoptera</taxon>
        <taxon>Glossata</taxon>
        <taxon>Ditrysia</taxon>
        <taxon>Tineoidea</taxon>
        <taxon>Psychidae</taxon>
        <taxon>Oiketicinae</taxon>
        <taxon>Eumeta</taxon>
    </lineage>
</organism>